<keyword evidence="2" id="KW-1185">Reference proteome</keyword>
<comment type="caution">
    <text evidence="1">The sequence shown here is derived from an EMBL/GenBank/DDBJ whole genome shotgun (WGS) entry which is preliminary data.</text>
</comment>
<organism evidence="1 2">
    <name type="scientific">Naganishia onofrii</name>
    <dbReference type="NCBI Taxonomy" id="1851511"/>
    <lineage>
        <taxon>Eukaryota</taxon>
        <taxon>Fungi</taxon>
        <taxon>Dikarya</taxon>
        <taxon>Basidiomycota</taxon>
        <taxon>Agaricomycotina</taxon>
        <taxon>Tremellomycetes</taxon>
        <taxon>Filobasidiales</taxon>
        <taxon>Filobasidiaceae</taxon>
        <taxon>Naganishia</taxon>
    </lineage>
</organism>
<evidence type="ECO:0000313" key="1">
    <source>
        <dbReference type="EMBL" id="KAJ9121126.1"/>
    </source>
</evidence>
<gene>
    <name evidence="1" type="ORF">QFC24_004799</name>
</gene>
<sequence>MGQPPYLLYCNSCHWSSSQIDMTFEKPVGLAHQVLEQETASRETVEVDRLQSHFDHYIHRLTQSLERQASLTAPRVKKSSTGKPFASGKGKYSSYGARVHTPKPVTQGLPTPTRYIGNITSAAAAARNKNPESPLHAGTMASRFRGQTGVLLPAPISEDPNEYRPKLRWRDVAQAEVEGGVTDRQQVGQRKRTTDDSFVFHDDDKDAADHMIARKSRDAAFESREKGQVAEMMSFMGDVCGENSYRSGFASIESLWDQPWAQPRSRRSQRPVRTPLLAKRAKRCPECSHTLIRPESKPQSTRFKIKVAAMNYLPGVEVGARRLLDYVIGGEENSEGWRKEVTHAVVDSAKTERLSKPLQAGHIYAYQLALTNPLLEPITVTLTARHTMLSGLTENPADFVDVWLPHEKVHIGAFGETLDEVPKGMRVLDAGTNQWVEEEDSMTKVTFFVRLDERLPAMLPPGAGNLNVNFDLNLVFTYTAEEEYEHTAATGNGHTSKSGESATLLKDTKVDVGRGKPLSTGIPELRKVEKTFSFDVRVRLGEIFAQE</sequence>
<evidence type="ECO:0000313" key="2">
    <source>
        <dbReference type="Proteomes" id="UP001234202"/>
    </source>
</evidence>
<accession>A0ACC2XCK8</accession>
<name>A0ACC2XCK8_9TREE</name>
<protein>
    <submittedName>
        <fullName evidence="1">Uncharacterized protein</fullName>
    </submittedName>
</protein>
<dbReference type="Proteomes" id="UP001234202">
    <property type="component" value="Unassembled WGS sequence"/>
</dbReference>
<dbReference type="EMBL" id="JASBWV010000018">
    <property type="protein sequence ID" value="KAJ9121126.1"/>
    <property type="molecule type" value="Genomic_DNA"/>
</dbReference>
<reference evidence="1" key="1">
    <citation type="submission" date="2023-04" db="EMBL/GenBank/DDBJ databases">
        <title>Draft Genome sequencing of Naganishia species isolated from polar environments using Oxford Nanopore Technology.</title>
        <authorList>
            <person name="Leo P."/>
            <person name="Venkateswaran K."/>
        </authorList>
    </citation>
    <scope>NUCLEOTIDE SEQUENCE</scope>
    <source>
        <strain evidence="1">DBVPG 5303</strain>
    </source>
</reference>
<proteinExistence type="predicted"/>